<dbReference type="Gene3D" id="3.40.50.2000">
    <property type="entry name" value="Glycogen Phosphorylase B"/>
    <property type="match status" value="2"/>
</dbReference>
<evidence type="ECO:0000259" key="8">
    <source>
        <dbReference type="Pfam" id="PF05116"/>
    </source>
</evidence>
<evidence type="ECO:0000256" key="5">
    <source>
        <dbReference type="ARBA" id="ARBA00047471"/>
    </source>
</evidence>
<evidence type="ECO:0000256" key="3">
    <source>
        <dbReference type="ARBA" id="ARBA00022676"/>
    </source>
</evidence>
<dbReference type="InterPro" id="IPR000368">
    <property type="entry name" value="Sucrose_synth_GT-B1"/>
</dbReference>
<dbReference type="Gene3D" id="3.40.50.1000">
    <property type="entry name" value="HAD superfamily/HAD-like"/>
    <property type="match status" value="1"/>
</dbReference>
<evidence type="ECO:0000313" key="9">
    <source>
        <dbReference type="EMBL" id="CAE22442.1"/>
    </source>
</evidence>
<dbReference type="InterPro" id="IPR001296">
    <property type="entry name" value="Glyco_trans_1"/>
</dbReference>
<dbReference type="EC" id="2.4.1.14" evidence="2"/>
<dbReference type="Gene3D" id="3.90.1070.10">
    <property type="match status" value="1"/>
</dbReference>
<dbReference type="eggNOG" id="COG0438">
    <property type="taxonomic scope" value="Bacteria"/>
</dbReference>
<organism evidence="9 10">
    <name type="scientific">Prochlorococcus marinus (strain MIT 9313)</name>
    <dbReference type="NCBI Taxonomy" id="74547"/>
    <lineage>
        <taxon>Bacteria</taxon>
        <taxon>Bacillati</taxon>
        <taxon>Cyanobacteriota</taxon>
        <taxon>Cyanophyceae</taxon>
        <taxon>Synechococcales</taxon>
        <taxon>Prochlorococcaceae</taxon>
        <taxon>Prochlorococcus</taxon>
    </lineage>
</organism>
<dbReference type="HOGENOM" id="CLU_009583_24_0_3"/>
<evidence type="ECO:0000259" key="7">
    <source>
        <dbReference type="Pfam" id="PF00862"/>
    </source>
</evidence>
<dbReference type="PANTHER" id="PTHR46039">
    <property type="entry name" value="SUCROSE-PHOSPHATE SYNTHASE 3-RELATED"/>
    <property type="match status" value="1"/>
</dbReference>
<accession>Q7V3S3</accession>
<sequence>MGLRLLHLHLHGLFRSHDLELGRDADTGGQALYVLELVRGLAARSEIEQVEVVTRLIHDRRVSTDYANPIEDIAPGAKIIRLPFGPRRYLRKELFWPYLDDLADQTVSHLQQQEHLPDWIHAHYADAGYVGALVSRRLGVPLVFTGHSLGREKLRRLLGVGGDHEQIEQTYAIGQRIDAEEFTLAHCSLVITSTRQEIDHQYARYGRFVPEQAEVVPPGVDSIRFHPLQSSSETDVVDGLLAPFLRKPSLPPLLAISRAVRRKNIPFLVEAYGRSPVLRQRHNLVLVLGCRDDPRQLEKQQREVFQQVFDLVDRYDLYGRVAYPKQHRRDQIPAIYRWAALHRGLFVNPALTEPFGLTLLEAAACGLPMVATDDGGPRDILARCDNGLLVDVTDLEALQDVMEQAGSDADQWRLWSDNGIVAVSRHFSWDAHVCHYLALMKQRLELSQPRIWATDKECLGSPLGQSLLLLDLDSSLEEPEAEGLASLREGLESIGSGDAHGLGVLTGRSVQAAKKRYAELNLPSPRVWISRAGTEIHYGLEDQSDRFWQAHIDVDWRRQAVVSALADLKDHLTLQDDQEQGPHKVSYLLKEHGEAILPLVRQRLRQRSQAARPHLRCHWFLDVVPLRASRSEAIRYLSLRWGLPLEQILVVASQQGDAELVRGLTASVVLAEHDPCLEGLRHQQRVFFANNPHLFGLLDGLNHYRFFLKS</sequence>
<evidence type="ECO:0000313" key="10">
    <source>
        <dbReference type="Proteomes" id="UP000001423"/>
    </source>
</evidence>
<dbReference type="OrthoDB" id="7847955at2"/>
<feature type="domain" description="Sucrose synthase first GT-B" evidence="7">
    <location>
        <begin position="8"/>
        <end position="214"/>
    </location>
</feature>
<dbReference type="AlphaFoldDB" id="Q7V3S3"/>
<dbReference type="NCBIfam" id="TIGR02472">
    <property type="entry name" value="sucr_P_syn_N"/>
    <property type="match status" value="1"/>
</dbReference>
<dbReference type="KEGG" id="pmt:PMT_2268"/>
<comment type="catalytic activity">
    <reaction evidence="5">
        <text>beta-D-fructose 6-phosphate + UDP-alpha-D-glucose = sucrose 6(F)-phosphate + UDP + H(+)</text>
        <dbReference type="Rhea" id="RHEA:22172"/>
        <dbReference type="ChEBI" id="CHEBI:15378"/>
        <dbReference type="ChEBI" id="CHEBI:57634"/>
        <dbReference type="ChEBI" id="CHEBI:57723"/>
        <dbReference type="ChEBI" id="CHEBI:58223"/>
        <dbReference type="ChEBI" id="CHEBI:58885"/>
        <dbReference type="EC" id="2.4.1.14"/>
    </reaction>
</comment>
<evidence type="ECO:0000256" key="2">
    <source>
        <dbReference type="ARBA" id="ARBA00012536"/>
    </source>
</evidence>
<name>Q7V3S3_PROMM</name>
<dbReference type="InterPro" id="IPR036412">
    <property type="entry name" value="HAD-like_sf"/>
</dbReference>
<dbReference type="Proteomes" id="UP000001423">
    <property type="component" value="Chromosome"/>
</dbReference>
<dbReference type="Pfam" id="PF00534">
    <property type="entry name" value="Glycos_transf_1"/>
    <property type="match status" value="1"/>
</dbReference>
<comment type="similarity">
    <text evidence="1">Belongs to the glycosyltransferase 1 family.</text>
</comment>
<keyword evidence="10" id="KW-1185">Reference proteome</keyword>
<dbReference type="CAZy" id="GT4">
    <property type="family name" value="Glycosyltransferase Family 4"/>
</dbReference>
<evidence type="ECO:0000256" key="4">
    <source>
        <dbReference type="ARBA" id="ARBA00022679"/>
    </source>
</evidence>
<dbReference type="Pfam" id="PF05116">
    <property type="entry name" value="S6PP"/>
    <property type="match status" value="1"/>
</dbReference>
<dbReference type="SUPFAM" id="SSF53756">
    <property type="entry name" value="UDP-Glycosyltransferase/glycogen phosphorylase"/>
    <property type="match status" value="1"/>
</dbReference>
<gene>
    <name evidence="9" type="primary">sps</name>
    <name evidence="9" type="ordered locus">PMT_2268</name>
</gene>
<proteinExistence type="inferred from homology"/>
<feature type="domain" description="Glycosyl transferase family 1" evidence="6">
    <location>
        <begin position="253"/>
        <end position="415"/>
    </location>
</feature>
<dbReference type="SUPFAM" id="SSF56784">
    <property type="entry name" value="HAD-like"/>
    <property type="match status" value="1"/>
</dbReference>
<dbReference type="Pfam" id="PF00862">
    <property type="entry name" value="GT-B_Sucrose_synth"/>
    <property type="match status" value="1"/>
</dbReference>
<keyword evidence="3 9" id="KW-0328">Glycosyltransferase</keyword>
<dbReference type="InterPro" id="IPR012821">
    <property type="entry name" value="Sucrose_P_synth_Pase-like_dom"/>
</dbReference>
<dbReference type="GO" id="GO:0046524">
    <property type="term" value="F:sucrose-phosphate synthase activity"/>
    <property type="evidence" value="ECO:0007669"/>
    <property type="project" value="UniProtKB-EC"/>
</dbReference>
<feature type="domain" description="Sucrose phosphatase-like" evidence="8">
    <location>
        <begin position="465"/>
        <end position="705"/>
    </location>
</feature>
<dbReference type="InterPro" id="IPR006380">
    <property type="entry name" value="SPP-like_dom"/>
</dbReference>
<reference evidence="9 10" key="1">
    <citation type="journal article" date="2003" name="Nature">
        <title>Genome divergence in two Prochlorococcus ecotypes reflects oceanic niche differentiation.</title>
        <authorList>
            <person name="Rocap G."/>
            <person name="Larimer F.W."/>
            <person name="Lamerdin J.E."/>
            <person name="Malfatti S."/>
            <person name="Chain P."/>
            <person name="Ahlgren N.A."/>
            <person name="Arellano A."/>
            <person name="Coleman M."/>
            <person name="Hauser L."/>
            <person name="Hess W.R."/>
            <person name="Johnson Z.I."/>
            <person name="Land M.L."/>
            <person name="Lindell D."/>
            <person name="Post A.F."/>
            <person name="Regala W."/>
            <person name="Shah M."/>
            <person name="Shaw S.L."/>
            <person name="Steglich C."/>
            <person name="Sullivan M.B."/>
            <person name="Ting C.S."/>
            <person name="Tolonen A."/>
            <person name="Webb E.A."/>
            <person name="Zinser E.R."/>
            <person name="Chisholm S.W."/>
        </authorList>
    </citation>
    <scope>NUCLEOTIDE SEQUENCE [LARGE SCALE GENOMIC DNA]</scope>
    <source>
        <strain evidence="10">MIT 9313</strain>
    </source>
</reference>
<dbReference type="NCBIfam" id="TIGR02471">
    <property type="entry name" value="sucr_syn_bact_C"/>
    <property type="match status" value="1"/>
</dbReference>
<dbReference type="eggNOG" id="COG0561">
    <property type="taxonomic scope" value="Bacteria"/>
</dbReference>
<keyword evidence="4 9" id="KW-0808">Transferase</keyword>
<dbReference type="InterPro" id="IPR012822">
    <property type="entry name" value="SucroseP_synth_GlycoTrfase_dom"/>
</dbReference>
<protein>
    <recommendedName>
        <fullName evidence="2">sucrose-phosphate synthase</fullName>
        <ecNumber evidence="2">2.4.1.14</ecNumber>
    </recommendedName>
</protein>
<dbReference type="InterPro" id="IPR044161">
    <property type="entry name" value="SPS"/>
</dbReference>
<dbReference type="RefSeq" id="WP_011131632.1">
    <property type="nucleotide sequence ID" value="NC_005071.1"/>
</dbReference>
<dbReference type="EMBL" id="BX548175">
    <property type="protein sequence ID" value="CAE22442.1"/>
    <property type="molecule type" value="Genomic_DNA"/>
</dbReference>
<dbReference type="InterPro" id="IPR023214">
    <property type="entry name" value="HAD_sf"/>
</dbReference>
<evidence type="ECO:0000256" key="1">
    <source>
        <dbReference type="ARBA" id="ARBA00006530"/>
    </source>
</evidence>
<evidence type="ECO:0000259" key="6">
    <source>
        <dbReference type="Pfam" id="PF00534"/>
    </source>
</evidence>
<dbReference type="PANTHER" id="PTHR46039:SF5">
    <property type="entry name" value="SUCROSE-PHOSPHATE SYNTHASE 3-RELATED"/>
    <property type="match status" value="1"/>
</dbReference>